<dbReference type="CDD" id="cd03443">
    <property type="entry name" value="PaaI_thioesterase"/>
    <property type="match status" value="2"/>
</dbReference>
<name>A0A9Q0F3J5_9ROSI</name>
<evidence type="ECO:0000256" key="8">
    <source>
        <dbReference type="ARBA" id="ARBA00022990"/>
    </source>
</evidence>
<evidence type="ECO:0000313" key="21">
    <source>
        <dbReference type="Proteomes" id="UP001141552"/>
    </source>
</evidence>
<dbReference type="InterPro" id="IPR029069">
    <property type="entry name" value="HotDog_dom_sf"/>
</dbReference>
<keyword evidence="6" id="KW-0963">Cytoplasm</keyword>
<evidence type="ECO:0000256" key="1">
    <source>
        <dbReference type="ARBA" id="ARBA00004123"/>
    </source>
</evidence>
<dbReference type="AlphaFoldDB" id="A0A9Q0F3J5"/>
<evidence type="ECO:0000256" key="12">
    <source>
        <dbReference type="ARBA" id="ARBA00023242"/>
    </source>
</evidence>
<evidence type="ECO:0000256" key="3">
    <source>
        <dbReference type="ARBA" id="ARBA00004186"/>
    </source>
</evidence>
<comment type="subunit">
    <text evidence="15">Homotetramer. Interacts with PCTP.</text>
</comment>
<evidence type="ECO:0000256" key="2">
    <source>
        <dbReference type="ARBA" id="ARBA00004173"/>
    </source>
</evidence>
<evidence type="ECO:0000256" key="14">
    <source>
        <dbReference type="ARBA" id="ARBA00058205"/>
    </source>
</evidence>
<dbReference type="Gene3D" id="3.10.129.10">
    <property type="entry name" value="Hotdog Thioesterase"/>
    <property type="match status" value="2"/>
</dbReference>
<evidence type="ECO:0000256" key="11">
    <source>
        <dbReference type="ARBA" id="ARBA00023212"/>
    </source>
</evidence>
<organism evidence="20 21">
    <name type="scientific">Turnera subulata</name>
    <dbReference type="NCBI Taxonomy" id="218843"/>
    <lineage>
        <taxon>Eukaryota</taxon>
        <taxon>Viridiplantae</taxon>
        <taxon>Streptophyta</taxon>
        <taxon>Embryophyta</taxon>
        <taxon>Tracheophyta</taxon>
        <taxon>Spermatophyta</taxon>
        <taxon>Magnoliopsida</taxon>
        <taxon>eudicotyledons</taxon>
        <taxon>Gunneridae</taxon>
        <taxon>Pentapetalae</taxon>
        <taxon>rosids</taxon>
        <taxon>fabids</taxon>
        <taxon>Malpighiales</taxon>
        <taxon>Passifloraceae</taxon>
        <taxon>Turnera</taxon>
    </lineage>
</organism>
<comment type="catalytic activity">
    <reaction evidence="13">
        <text>a fatty acyl-CoA + H2O = a fatty acid + CoA + H(+)</text>
        <dbReference type="Rhea" id="RHEA:16781"/>
        <dbReference type="ChEBI" id="CHEBI:15377"/>
        <dbReference type="ChEBI" id="CHEBI:15378"/>
        <dbReference type="ChEBI" id="CHEBI:28868"/>
        <dbReference type="ChEBI" id="CHEBI:57287"/>
        <dbReference type="ChEBI" id="CHEBI:77636"/>
    </reaction>
    <physiologicalReaction direction="left-to-right" evidence="13">
        <dbReference type="Rhea" id="RHEA:16782"/>
    </physiologicalReaction>
</comment>
<dbReference type="FunFam" id="3.10.129.10:FF:000021">
    <property type="entry name" value="Acyl-coenzyme A thioesterase 13"/>
    <property type="match status" value="1"/>
</dbReference>
<evidence type="ECO:0000259" key="19">
    <source>
        <dbReference type="Pfam" id="PF03061"/>
    </source>
</evidence>
<reference evidence="20" key="2">
    <citation type="journal article" date="2023" name="Plants (Basel)">
        <title>Annotation of the Turnera subulata (Passifloraceae) Draft Genome Reveals the S-Locus Evolved after the Divergence of Turneroideae from Passifloroideae in a Stepwise Manner.</title>
        <authorList>
            <person name="Henning P.M."/>
            <person name="Roalson E.H."/>
            <person name="Mir W."/>
            <person name="McCubbin A.G."/>
            <person name="Shore J.S."/>
        </authorList>
    </citation>
    <scope>NUCLEOTIDE SEQUENCE</scope>
    <source>
        <strain evidence="20">F60SS</strain>
    </source>
</reference>
<evidence type="ECO:0000256" key="13">
    <source>
        <dbReference type="ARBA" id="ARBA00052976"/>
    </source>
</evidence>
<feature type="domain" description="Thioesterase" evidence="19">
    <location>
        <begin position="167"/>
        <end position="238"/>
    </location>
</feature>
<keyword evidence="7" id="KW-0378">Hydrolase</keyword>
<dbReference type="GO" id="GO:0005829">
    <property type="term" value="C:cytosol"/>
    <property type="evidence" value="ECO:0007669"/>
    <property type="project" value="UniProtKB-SubCell"/>
</dbReference>
<dbReference type="SUPFAM" id="SSF54637">
    <property type="entry name" value="Thioesterase/thiol ester dehydrase-isomerase"/>
    <property type="match status" value="2"/>
</dbReference>
<evidence type="ECO:0000256" key="18">
    <source>
        <dbReference type="ARBA" id="ARBA00083956"/>
    </source>
</evidence>
<comment type="caution">
    <text evidence="20">The sequence shown here is derived from an EMBL/GenBank/DDBJ whole genome shotgun (WGS) entry which is preliminary data.</text>
</comment>
<comment type="function">
    <text evidence="14">Catalyzes the hydrolysis of acyl-CoAs into free fatty acids and coenzyme A (CoASH), regulating their respective intracellular levels. Has acyl-CoA thioesterase activity towards medium (C12) and long-chain (C18) fatty acyl-CoA substrates. Can also hydrolyze 3-hydroxyphenylacetyl-CoA and 3,4-dihydroxyphenylacetyl-CoA (in vitro). May play a role in controlling adaptive thermogenesis.</text>
</comment>
<reference evidence="20" key="1">
    <citation type="submission" date="2022-02" db="EMBL/GenBank/DDBJ databases">
        <authorList>
            <person name="Henning P.M."/>
            <person name="McCubbin A.G."/>
            <person name="Shore J.S."/>
        </authorList>
    </citation>
    <scope>NUCLEOTIDE SEQUENCE</scope>
    <source>
        <strain evidence="20">F60SS</strain>
        <tissue evidence="20">Leaves</tissue>
    </source>
</reference>
<evidence type="ECO:0000256" key="5">
    <source>
        <dbReference type="ARBA" id="ARBA00008324"/>
    </source>
</evidence>
<dbReference type="EMBL" id="JAKUCV010007296">
    <property type="protein sequence ID" value="KAJ4824007.1"/>
    <property type="molecule type" value="Genomic_DNA"/>
</dbReference>
<evidence type="ECO:0000256" key="10">
    <source>
        <dbReference type="ARBA" id="ARBA00023128"/>
    </source>
</evidence>
<keyword evidence="12" id="KW-0539">Nucleus</keyword>
<dbReference type="InterPro" id="IPR006683">
    <property type="entry name" value="Thioestr_dom"/>
</dbReference>
<evidence type="ECO:0000256" key="6">
    <source>
        <dbReference type="ARBA" id="ARBA00022490"/>
    </source>
</evidence>
<protein>
    <recommendedName>
        <fullName evidence="16">Acyl-coenzyme A thioesterase 13</fullName>
    </recommendedName>
    <alternativeName>
        <fullName evidence="17">Hotdog-fold thioesterase superfamily member 2</fullName>
    </alternativeName>
    <alternativeName>
        <fullName evidence="18">Thioesterase superfamily member 2</fullName>
    </alternativeName>
</protein>
<accession>A0A9Q0F3J5</accession>
<evidence type="ECO:0000256" key="4">
    <source>
        <dbReference type="ARBA" id="ARBA00004514"/>
    </source>
</evidence>
<dbReference type="GO" id="GO:0005819">
    <property type="term" value="C:spindle"/>
    <property type="evidence" value="ECO:0007669"/>
    <property type="project" value="UniProtKB-SubCell"/>
</dbReference>
<keyword evidence="21" id="KW-1185">Reference proteome</keyword>
<dbReference type="PANTHER" id="PTHR21660">
    <property type="entry name" value="THIOESTERASE SUPERFAMILY MEMBER-RELATED"/>
    <property type="match status" value="1"/>
</dbReference>
<evidence type="ECO:0000256" key="9">
    <source>
        <dbReference type="ARBA" id="ARBA00023098"/>
    </source>
</evidence>
<dbReference type="GO" id="GO:0006629">
    <property type="term" value="P:lipid metabolic process"/>
    <property type="evidence" value="ECO:0007669"/>
    <property type="project" value="UniProtKB-KW"/>
</dbReference>
<proteinExistence type="inferred from homology"/>
<comment type="subcellular location">
    <subcellularLocation>
        <location evidence="3">Cytoplasm</location>
        <location evidence="3">Cytoskeleton</location>
        <location evidence="3">Spindle</location>
    </subcellularLocation>
    <subcellularLocation>
        <location evidence="4">Cytoplasm</location>
        <location evidence="4">Cytosol</location>
    </subcellularLocation>
    <subcellularLocation>
        <location evidence="2">Mitochondrion</location>
    </subcellularLocation>
    <subcellularLocation>
        <location evidence="1">Nucleus</location>
    </subcellularLocation>
</comment>
<keyword evidence="8" id="KW-0007">Acetylation</keyword>
<dbReference type="OrthoDB" id="46529at2759"/>
<evidence type="ECO:0000256" key="16">
    <source>
        <dbReference type="ARBA" id="ARBA00067273"/>
    </source>
</evidence>
<dbReference type="InterPro" id="IPR039298">
    <property type="entry name" value="ACOT13"/>
</dbReference>
<dbReference type="GO" id="GO:0005634">
    <property type="term" value="C:nucleus"/>
    <property type="evidence" value="ECO:0007669"/>
    <property type="project" value="UniProtKB-SubCell"/>
</dbReference>
<dbReference type="GO" id="GO:0047617">
    <property type="term" value="F:fatty acyl-CoA hydrolase activity"/>
    <property type="evidence" value="ECO:0007669"/>
    <property type="project" value="InterPro"/>
</dbReference>
<keyword evidence="11" id="KW-0206">Cytoskeleton</keyword>
<evidence type="ECO:0000256" key="7">
    <source>
        <dbReference type="ARBA" id="ARBA00022801"/>
    </source>
</evidence>
<keyword evidence="9" id="KW-0443">Lipid metabolism</keyword>
<dbReference type="Proteomes" id="UP001141552">
    <property type="component" value="Unassembled WGS sequence"/>
</dbReference>
<evidence type="ECO:0000313" key="20">
    <source>
        <dbReference type="EMBL" id="KAJ4824007.1"/>
    </source>
</evidence>
<feature type="domain" description="Thioesterase" evidence="19">
    <location>
        <begin position="54"/>
        <end position="127"/>
    </location>
</feature>
<dbReference type="PANTHER" id="PTHR21660:SF1">
    <property type="entry name" value="ACYL-COENZYME A THIOESTERASE 13"/>
    <property type="match status" value="1"/>
</dbReference>
<evidence type="ECO:0000256" key="15">
    <source>
        <dbReference type="ARBA" id="ARBA00064709"/>
    </source>
</evidence>
<comment type="similarity">
    <text evidence="5">Belongs to the thioesterase PaaI family.</text>
</comment>
<dbReference type="GO" id="GO:0005739">
    <property type="term" value="C:mitochondrion"/>
    <property type="evidence" value="ECO:0007669"/>
    <property type="project" value="UniProtKB-SubCell"/>
</dbReference>
<evidence type="ECO:0000256" key="17">
    <source>
        <dbReference type="ARBA" id="ARBA00081533"/>
    </source>
</evidence>
<sequence>MEVTATKKWLEDISKGWEHQMDAITLDGLKILDAQKGLLRCSFVVTDRVTDSDGNWHVGAIATSVDVIGLLAVYSYVNEARISSDFTISYYSSAKLHEEVEIEARVVGNRGLIASVVVDARRKSDGQLIASGLNHPLTRKSGHLSITKEAKNLVVGVVGYQWGQDANGNWHVGAMTTLLDDVGGAAVYSFVGQWCPSLDLCISFFSTAKIHEEVELEAKVIGNKGSITLVVIEAKKKINGELIALCKQWMAATNRTSNAVSNL</sequence>
<dbReference type="Pfam" id="PF03061">
    <property type="entry name" value="4HBT"/>
    <property type="match status" value="2"/>
</dbReference>
<gene>
    <name evidence="20" type="ORF">Tsubulata_033104</name>
</gene>
<keyword evidence="10" id="KW-0496">Mitochondrion</keyword>